<keyword evidence="3" id="KW-1185">Reference proteome</keyword>
<dbReference type="EMBL" id="LFZN01000133">
    <property type="protein sequence ID" value="KXS97794.1"/>
    <property type="molecule type" value="Genomic_DNA"/>
</dbReference>
<dbReference type="AlphaFoldDB" id="A0A139H5T3"/>
<evidence type="ECO:0000313" key="3">
    <source>
        <dbReference type="Proteomes" id="UP000070133"/>
    </source>
</evidence>
<feature type="transmembrane region" description="Helical" evidence="1">
    <location>
        <begin position="34"/>
        <end position="52"/>
    </location>
</feature>
<evidence type="ECO:0000256" key="1">
    <source>
        <dbReference type="SAM" id="Phobius"/>
    </source>
</evidence>
<keyword evidence="1" id="KW-1133">Transmembrane helix</keyword>
<keyword evidence="1" id="KW-0812">Transmembrane</keyword>
<organism evidence="2 3">
    <name type="scientific">Pseudocercospora eumusae</name>
    <dbReference type="NCBI Taxonomy" id="321146"/>
    <lineage>
        <taxon>Eukaryota</taxon>
        <taxon>Fungi</taxon>
        <taxon>Dikarya</taxon>
        <taxon>Ascomycota</taxon>
        <taxon>Pezizomycotina</taxon>
        <taxon>Dothideomycetes</taxon>
        <taxon>Dothideomycetidae</taxon>
        <taxon>Mycosphaerellales</taxon>
        <taxon>Mycosphaerellaceae</taxon>
        <taxon>Pseudocercospora</taxon>
    </lineage>
</organism>
<protein>
    <submittedName>
        <fullName evidence="2">Uncharacterized protein</fullName>
    </submittedName>
</protein>
<evidence type="ECO:0000313" key="2">
    <source>
        <dbReference type="EMBL" id="KXS97794.1"/>
    </source>
</evidence>
<comment type="caution">
    <text evidence="2">The sequence shown here is derived from an EMBL/GenBank/DDBJ whole genome shotgun (WGS) entry which is preliminary data.</text>
</comment>
<feature type="transmembrane region" description="Helical" evidence="1">
    <location>
        <begin position="64"/>
        <end position="84"/>
    </location>
</feature>
<name>A0A139H5T3_9PEZI</name>
<dbReference type="Proteomes" id="UP000070133">
    <property type="component" value="Unassembled WGS sequence"/>
</dbReference>
<accession>A0A139H5T3</accession>
<sequence length="453" mass="51606">MLGYVDFLLGVAFFYFVHSRPSYAVWIARYFVFRLGWYSIFCLIASDVYQYFRRTSLAKTLGCVSIWFLGLTILATLQLLLLRIGDQLIMAQHCGAYDASSPRLHDFVAAKMDPITQSMAQQLNPTSRQLNASYCNIDLARHALYSSKTISSMENEQTTAETRSYLQGSMRNRCSQSIASPSKGQKNTADIQGYDLTQLALSITTAQWVFVRPGGPLATSRKVGLANRDLYAALNSLSTKPSFWDDARILPPTNTNRFSVNYVYKTCVRPLLSHEFYPYSLDFVSFILTKQHTNQKYHLARTSLDKLMKATAEYSEQVKWAYTQRCSCLEASPDKDDDMAVDGFNECNLQSDMEDYVSRYISNDYSVLTIDRAPLEKILELRRNKAPCEGWGKAVELMMENDDVGNRMWKDWQSDHCATLGPLGSLGRMVPDQWVGWWDHLGTRWEGVRNGDV</sequence>
<proteinExistence type="predicted"/>
<reference evidence="2 3" key="1">
    <citation type="submission" date="2015-07" db="EMBL/GenBank/DDBJ databases">
        <title>Comparative genomics of the Sigatoka disease complex on banana suggests a link between parallel evolutionary changes in Pseudocercospora fijiensis and Pseudocercospora eumusae and increased virulence on the banana host.</title>
        <authorList>
            <person name="Chang T.-C."/>
            <person name="Salvucci A."/>
            <person name="Crous P.W."/>
            <person name="Stergiopoulos I."/>
        </authorList>
    </citation>
    <scope>NUCLEOTIDE SEQUENCE [LARGE SCALE GENOMIC DNA]</scope>
    <source>
        <strain evidence="2 3">CBS 114824</strain>
    </source>
</reference>
<gene>
    <name evidence="2" type="ORF">AC578_4346</name>
</gene>
<dbReference type="OrthoDB" id="10423282at2759"/>
<keyword evidence="1" id="KW-0472">Membrane</keyword>